<dbReference type="EMBL" id="JAUSUT010000001">
    <property type="protein sequence ID" value="MDQ0380220.1"/>
    <property type="molecule type" value="Genomic_DNA"/>
</dbReference>
<name>A0ABU0EY26_9PSEU</name>
<organism evidence="2 3">
    <name type="scientific">Amycolatopsis thermophila</name>
    <dbReference type="NCBI Taxonomy" id="206084"/>
    <lineage>
        <taxon>Bacteria</taxon>
        <taxon>Bacillati</taxon>
        <taxon>Actinomycetota</taxon>
        <taxon>Actinomycetes</taxon>
        <taxon>Pseudonocardiales</taxon>
        <taxon>Pseudonocardiaceae</taxon>
        <taxon>Amycolatopsis</taxon>
    </lineage>
</organism>
<evidence type="ECO:0000313" key="3">
    <source>
        <dbReference type="Proteomes" id="UP001229651"/>
    </source>
</evidence>
<reference evidence="2 3" key="1">
    <citation type="submission" date="2023-07" db="EMBL/GenBank/DDBJ databases">
        <title>Sequencing the genomes of 1000 actinobacteria strains.</title>
        <authorList>
            <person name="Klenk H.-P."/>
        </authorList>
    </citation>
    <scope>NUCLEOTIDE SEQUENCE [LARGE SCALE GENOMIC DNA]</scope>
    <source>
        <strain evidence="2 3">DSM 45805</strain>
    </source>
</reference>
<evidence type="ECO:0000313" key="2">
    <source>
        <dbReference type="EMBL" id="MDQ0380220.1"/>
    </source>
</evidence>
<accession>A0ABU0EY26</accession>
<gene>
    <name evidence="2" type="ORF">FB470_004214</name>
</gene>
<proteinExistence type="predicted"/>
<feature type="region of interest" description="Disordered" evidence="1">
    <location>
        <begin position="34"/>
        <end position="61"/>
    </location>
</feature>
<keyword evidence="3" id="KW-1185">Reference proteome</keyword>
<protein>
    <submittedName>
        <fullName evidence="2">Uncharacterized protein</fullName>
    </submittedName>
</protein>
<comment type="caution">
    <text evidence="2">The sequence shown here is derived from an EMBL/GenBank/DDBJ whole genome shotgun (WGS) entry which is preliminary data.</text>
</comment>
<dbReference type="Proteomes" id="UP001229651">
    <property type="component" value="Unassembled WGS sequence"/>
</dbReference>
<evidence type="ECO:0000256" key="1">
    <source>
        <dbReference type="SAM" id="MobiDB-lite"/>
    </source>
</evidence>
<sequence>MTSVHGRDAADAAHRPADLEPDLAARALAALSALWGGGSGPPPPRRDVVGSPPSSAGAGLR</sequence>